<name>A0A9Q1GT75_9CARY</name>
<organism evidence="2 3">
    <name type="scientific">Carnegiea gigantea</name>
    <dbReference type="NCBI Taxonomy" id="171969"/>
    <lineage>
        <taxon>Eukaryota</taxon>
        <taxon>Viridiplantae</taxon>
        <taxon>Streptophyta</taxon>
        <taxon>Embryophyta</taxon>
        <taxon>Tracheophyta</taxon>
        <taxon>Spermatophyta</taxon>
        <taxon>Magnoliopsida</taxon>
        <taxon>eudicotyledons</taxon>
        <taxon>Gunneridae</taxon>
        <taxon>Pentapetalae</taxon>
        <taxon>Caryophyllales</taxon>
        <taxon>Cactineae</taxon>
        <taxon>Cactaceae</taxon>
        <taxon>Cactoideae</taxon>
        <taxon>Echinocereeae</taxon>
        <taxon>Carnegiea</taxon>
    </lineage>
</organism>
<evidence type="ECO:0000256" key="1">
    <source>
        <dbReference type="SAM" id="MobiDB-lite"/>
    </source>
</evidence>
<sequence>MQKYGYWLRGCMKRLSLTTEEETVIECEDAASDDKTEQISLCLWDFVLNEGPWAFDGNILLLRTIMGFEQPFEVQFTITPLSSLPKLYNSKKKLAFEGPHDKFALPLSQEKASPILDDMVVDDTWPLQPGTETSRCKLIDRGKSPTGEREARLISDEDLSSEAPESAEVARQLARRHEHHMP</sequence>
<dbReference type="Proteomes" id="UP001153076">
    <property type="component" value="Unassembled WGS sequence"/>
</dbReference>
<feature type="region of interest" description="Disordered" evidence="1">
    <location>
        <begin position="137"/>
        <end position="182"/>
    </location>
</feature>
<gene>
    <name evidence="2" type="ORF">Cgig2_014152</name>
</gene>
<feature type="compositionally biased region" description="Basic residues" evidence="1">
    <location>
        <begin position="173"/>
        <end position="182"/>
    </location>
</feature>
<comment type="caution">
    <text evidence="2">The sequence shown here is derived from an EMBL/GenBank/DDBJ whole genome shotgun (WGS) entry which is preliminary data.</text>
</comment>
<reference evidence="2" key="1">
    <citation type="submission" date="2022-04" db="EMBL/GenBank/DDBJ databases">
        <title>Carnegiea gigantea Genome sequencing and assembly v2.</title>
        <authorList>
            <person name="Copetti D."/>
            <person name="Sanderson M.J."/>
            <person name="Burquez A."/>
            <person name="Wojciechowski M.F."/>
        </authorList>
    </citation>
    <scope>NUCLEOTIDE SEQUENCE</scope>
    <source>
        <strain evidence="2">SGP5-SGP5p</strain>
        <tissue evidence="2">Aerial part</tissue>
    </source>
</reference>
<protein>
    <submittedName>
        <fullName evidence="2">Uncharacterized protein</fullName>
    </submittedName>
</protein>
<feature type="compositionally biased region" description="Basic and acidic residues" evidence="1">
    <location>
        <begin position="137"/>
        <end position="155"/>
    </location>
</feature>
<dbReference type="EMBL" id="JAKOGI010001625">
    <property type="protein sequence ID" value="KAJ8424680.1"/>
    <property type="molecule type" value="Genomic_DNA"/>
</dbReference>
<dbReference type="AlphaFoldDB" id="A0A9Q1GT75"/>
<keyword evidence="3" id="KW-1185">Reference proteome</keyword>
<proteinExistence type="predicted"/>
<accession>A0A9Q1GT75</accession>
<evidence type="ECO:0000313" key="2">
    <source>
        <dbReference type="EMBL" id="KAJ8424680.1"/>
    </source>
</evidence>
<evidence type="ECO:0000313" key="3">
    <source>
        <dbReference type="Proteomes" id="UP001153076"/>
    </source>
</evidence>